<dbReference type="AlphaFoldDB" id="A0AAE1QXV3"/>
<dbReference type="Proteomes" id="UP001291623">
    <property type="component" value="Unassembled WGS sequence"/>
</dbReference>
<dbReference type="EMBL" id="JAVYJV010000022">
    <property type="protein sequence ID" value="KAK4341640.1"/>
    <property type="molecule type" value="Genomic_DNA"/>
</dbReference>
<comment type="caution">
    <text evidence="2">The sequence shown here is derived from an EMBL/GenBank/DDBJ whole genome shotgun (WGS) entry which is preliminary data.</text>
</comment>
<keyword evidence="3" id="KW-1185">Reference proteome</keyword>
<accession>A0AAE1QXV3</accession>
<gene>
    <name evidence="2" type="ORF">RND71_040141</name>
</gene>
<evidence type="ECO:0000256" key="1">
    <source>
        <dbReference type="SAM" id="MobiDB-lite"/>
    </source>
</evidence>
<protein>
    <submittedName>
        <fullName evidence="2">Uncharacterized protein</fullName>
    </submittedName>
</protein>
<name>A0AAE1QXV3_9SOLA</name>
<sequence length="71" mass="7453">MPATTATSGVPRLAAAVAQEEAVTTEEEDTEAAVEEKVVEEKLGEGSNESSSESVNTKLYFGNLPYLCDSA</sequence>
<reference evidence="2" key="1">
    <citation type="submission" date="2023-12" db="EMBL/GenBank/DDBJ databases">
        <title>Genome assembly of Anisodus tanguticus.</title>
        <authorList>
            <person name="Wang Y.-J."/>
        </authorList>
    </citation>
    <scope>NUCLEOTIDE SEQUENCE</scope>
    <source>
        <strain evidence="2">KB-2021</strain>
        <tissue evidence="2">Leaf</tissue>
    </source>
</reference>
<feature type="compositionally biased region" description="Acidic residues" evidence="1">
    <location>
        <begin position="23"/>
        <end position="33"/>
    </location>
</feature>
<evidence type="ECO:0000313" key="2">
    <source>
        <dbReference type="EMBL" id="KAK4341640.1"/>
    </source>
</evidence>
<evidence type="ECO:0000313" key="3">
    <source>
        <dbReference type="Proteomes" id="UP001291623"/>
    </source>
</evidence>
<proteinExistence type="predicted"/>
<organism evidence="2 3">
    <name type="scientific">Anisodus tanguticus</name>
    <dbReference type="NCBI Taxonomy" id="243964"/>
    <lineage>
        <taxon>Eukaryota</taxon>
        <taxon>Viridiplantae</taxon>
        <taxon>Streptophyta</taxon>
        <taxon>Embryophyta</taxon>
        <taxon>Tracheophyta</taxon>
        <taxon>Spermatophyta</taxon>
        <taxon>Magnoliopsida</taxon>
        <taxon>eudicotyledons</taxon>
        <taxon>Gunneridae</taxon>
        <taxon>Pentapetalae</taxon>
        <taxon>asterids</taxon>
        <taxon>lamiids</taxon>
        <taxon>Solanales</taxon>
        <taxon>Solanaceae</taxon>
        <taxon>Solanoideae</taxon>
        <taxon>Hyoscyameae</taxon>
        <taxon>Anisodus</taxon>
    </lineage>
</organism>
<feature type="region of interest" description="Disordered" evidence="1">
    <location>
        <begin position="1"/>
        <end position="33"/>
    </location>
</feature>